<dbReference type="Proteomes" id="UP000794436">
    <property type="component" value="Unassembled WGS sequence"/>
</dbReference>
<dbReference type="OrthoDB" id="9992337at2759"/>
<dbReference type="AlphaFoldDB" id="A0A8K1FPE7"/>
<organism evidence="1 2">
    <name type="scientific">Pythium oligandrum</name>
    <name type="common">Mycoparasitic fungus</name>
    <dbReference type="NCBI Taxonomy" id="41045"/>
    <lineage>
        <taxon>Eukaryota</taxon>
        <taxon>Sar</taxon>
        <taxon>Stramenopiles</taxon>
        <taxon>Oomycota</taxon>
        <taxon>Peronosporomycetes</taxon>
        <taxon>Pythiales</taxon>
        <taxon>Pythiaceae</taxon>
        <taxon>Pythium</taxon>
    </lineage>
</organism>
<proteinExistence type="predicted"/>
<evidence type="ECO:0000313" key="2">
    <source>
        <dbReference type="Proteomes" id="UP000794436"/>
    </source>
</evidence>
<protein>
    <submittedName>
        <fullName evidence="1">Uncharacterized protein</fullName>
    </submittedName>
</protein>
<sequence>MMMALEEVRHLSRWRHVAKDGDAQDSNGLNDAKEGKTASAPVSLRYLDEFVRKLQCAPKLLEHQLFPDAKEITESMGLFNAVRRYLIRENHDEGHDNTDGRADGIVVVGDGNSPRSAALFAYRLRQWKCYSIDPAMEQDTDRAEKWSSIDNLVVIRNKIENVRIRLRRVVLVLVHAHVTLDQAMSAVDAEELAGLVTMPCCNWYGQQEEFFGRHPDLVYDDFSILSDHRELRVWIHPRESDRTKVAADGQTPVMAIDASAAVMKGCVVKQFDATITSQQPTETIAQTTSSNKSTAGKKVEPINALAVFHRLLTDTMDQSVAKESGAVIDPSLLTKSLPQTARVLFLGTGSGDATATAMLLAGYTKLYTLKDSAQTGEGSQSLTASIVKLHPDNADSTLCGHLRIDSSRSSTGEVVSTAKIESVADEYLAFDCVVDNEFLYRGFRNTAKKHTAALFEALVQLVLKMTTAADSAHSPVLVSVTPRKDWRKTEFFANPRLGLTVSSTPGSSRGQFVYSCSRVAISEVNQTAAEVALNKIELVHVEKEQALRLKEALERDFLAVLTPSAVQVSIAEAKTHQADETSLVRVEGIVQHIRRFSSGPSFISIAPPSSSKTSKSFQEHLQVAMDPAFLAGWSEDRLGAVIRLVHKGDRVDLVGHMTLNAQQLPLLRIHGLRFVQSAFQSYQ</sequence>
<dbReference type="EMBL" id="SPLM01000037">
    <property type="protein sequence ID" value="TMW65548.1"/>
    <property type="molecule type" value="Genomic_DNA"/>
</dbReference>
<evidence type="ECO:0000313" key="1">
    <source>
        <dbReference type="EMBL" id="TMW65548.1"/>
    </source>
</evidence>
<reference evidence="1" key="1">
    <citation type="submission" date="2019-03" db="EMBL/GenBank/DDBJ databases">
        <title>Long read genome sequence of the mycoparasitic Pythium oligandrum ATCC 38472 isolated from sugarbeet rhizosphere.</title>
        <authorList>
            <person name="Gaulin E."/>
        </authorList>
    </citation>
    <scope>NUCLEOTIDE SEQUENCE</scope>
    <source>
        <strain evidence="1">ATCC 38472_TT</strain>
    </source>
</reference>
<accession>A0A8K1FPE7</accession>
<keyword evidence="2" id="KW-1185">Reference proteome</keyword>
<comment type="caution">
    <text evidence="1">The sequence shown here is derived from an EMBL/GenBank/DDBJ whole genome shotgun (WGS) entry which is preliminary data.</text>
</comment>
<name>A0A8K1FPE7_PYTOL</name>
<gene>
    <name evidence="1" type="ORF">Poli38472_008190</name>
</gene>